<organism evidence="2 3">
    <name type="scientific">Pediococcus argentinicus</name>
    <dbReference type="NCBI Taxonomy" id="480391"/>
    <lineage>
        <taxon>Bacteria</taxon>
        <taxon>Bacillati</taxon>
        <taxon>Bacillota</taxon>
        <taxon>Bacilli</taxon>
        <taxon>Lactobacillales</taxon>
        <taxon>Lactobacillaceae</taxon>
        <taxon>Pediococcus</taxon>
    </lineage>
</organism>
<dbReference type="HAMAP" id="MF_00652">
    <property type="entry name" value="UPF0246"/>
    <property type="match status" value="1"/>
</dbReference>
<comment type="similarity">
    <text evidence="1">Belongs to the UPF0246 family.</text>
</comment>
<name>A0A0R2NK37_9LACO</name>
<evidence type="ECO:0000256" key="1">
    <source>
        <dbReference type="HAMAP-Rule" id="MF_00652"/>
    </source>
</evidence>
<proteinExistence type="inferred from homology"/>
<evidence type="ECO:0000313" key="3">
    <source>
        <dbReference type="Proteomes" id="UP000051249"/>
    </source>
</evidence>
<reference evidence="2 3" key="1">
    <citation type="journal article" date="2015" name="Genome Announc.">
        <title>Expanding the biotechnology potential of lactobacilli through comparative genomics of 213 strains and associated genera.</title>
        <authorList>
            <person name="Sun Z."/>
            <person name="Harris H.M."/>
            <person name="McCann A."/>
            <person name="Guo C."/>
            <person name="Argimon S."/>
            <person name="Zhang W."/>
            <person name="Yang X."/>
            <person name="Jeffery I.B."/>
            <person name="Cooney J.C."/>
            <person name="Kagawa T.F."/>
            <person name="Liu W."/>
            <person name="Song Y."/>
            <person name="Salvetti E."/>
            <person name="Wrobel A."/>
            <person name="Rasinkangas P."/>
            <person name="Parkhill J."/>
            <person name="Rea M.C."/>
            <person name="O'Sullivan O."/>
            <person name="Ritari J."/>
            <person name="Douillard F.P."/>
            <person name="Paul Ross R."/>
            <person name="Yang R."/>
            <person name="Briner A.E."/>
            <person name="Felis G.E."/>
            <person name="de Vos W.M."/>
            <person name="Barrangou R."/>
            <person name="Klaenhammer T.R."/>
            <person name="Caufield P.W."/>
            <person name="Cui Y."/>
            <person name="Zhang H."/>
            <person name="O'Toole P.W."/>
        </authorList>
    </citation>
    <scope>NUCLEOTIDE SEQUENCE [LARGE SCALE GENOMIC DNA]</scope>
    <source>
        <strain evidence="2 3">DSM 23026</strain>
    </source>
</reference>
<dbReference type="OrthoDB" id="9777133at2"/>
<sequence length="248" mass="29050">MKIIISPAKKMKIDTDSFSYEELPQFMKQTETIFNKLLKFDYTDLKELWQCSDKIAQDSYRLLHEVNLSKNLTPAIMAYVGIQYQHMAPDLFTEPALQYVSANLRILSGFYGALRPFDGIIPYRLEMQSRLPINHANNLYDYWNDLPYQGLNLNHEPIINLASQEYSKIIRKHMKSTDKMIDIVFGHLVDGKLKNRATFAKMARGEMVRFMAENNVTDSEELKQFKIMEYEFQPQLSTDDKYVFLTTL</sequence>
<dbReference type="GO" id="GO:0005829">
    <property type="term" value="C:cytosol"/>
    <property type="evidence" value="ECO:0007669"/>
    <property type="project" value="TreeGrafter"/>
</dbReference>
<dbReference type="AlphaFoldDB" id="A0A0R2NK37"/>
<accession>A0A0R2NK37</accession>
<dbReference type="RefSeq" id="WP_057799257.1">
    <property type="nucleotide sequence ID" value="NZ_BJZZ01000013.1"/>
</dbReference>
<keyword evidence="3" id="KW-1185">Reference proteome</keyword>
<dbReference type="PANTHER" id="PTHR30283">
    <property type="entry name" value="PEROXIDE STRESS RESPONSE PROTEIN YAAA"/>
    <property type="match status" value="1"/>
</dbReference>
<dbReference type="GO" id="GO:0033194">
    <property type="term" value="P:response to hydroperoxide"/>
    <property type="evidence" value="ECO:0007669"/>
    <property type="project" value="TreeGrafter"/>
</dbReference>
<gene>
    <name evidence="2" type="ORF">IV88_GL000347</name>
</gene>
<dbReference type="Proteomes" id="UP000051249">
    <property type="component" value="Unassembled WGS sequence"/>
</dbReference>
<dbReference type="Pfam" id="PF03883">
    <property type="entry name" value="H2O2_YaaD"/>
    <property type="match status" value="1"/>
</dbReference>
<protein>
    <recommendedName>
        <fullName evidence="1">UPF0246 protein IV88_GL000347</fullName>
    </recommendedName>
</protein>
<dbReference type="PATRIC" id="fig|480391.4.peg.351"/>
<dbReference type="InterPro" id="IPR005583">
    <property type="entry name" value="YaaA"/>
</dbReference>
<comment type="caution">
    <text evidence="2">The sequence shown here is derived from an EMBL/GenBank/DDBJ whole genome shotgun (WGS) entry which is preliminary data.</text>
</comment>
<dbReference type="PANTHER" id="PTHR30283:SF4">
    <property type="entry name" value="PEROXIDE STRESS RESISTANCE PROTEIN YAAA"/>
    <property type="match status" value="1"/>
</dbReference>
<dbReference type="NCBIfam" id="NF002543">
    <property type="entry name" value="PRK02101.1-4"/>
    <property type="match status" value="1"/>
</dbReference>
<evidence type="ECO:0000313" key="2">
    <source>
        <dbReference type="EMBL" id="KRO25218.1"/>
    </source>
</evidence>
<dbReference type="EMBL" id="JQCQ01000014">
    <property type="protein sequence ID" value="KRO25218.1"/>
    <property type="molecule type" value="Genomic_DNA"/>
</dbReference>